<keyword evidence="1" id="KW-0472">Membrane</keyword>
<evidence type="ECO:0000313" key="3">
    <source>
        <dbReference type="Proteomes" id="UP000576480"/>
    </source>
</evidence>
<reference evidence="2 3" key="1">
    <citation type="journal article" date="2020" name="Front. Microbiol.">
        <title>Single-cell genomics of novel Actinobacteria with the Wood-Ljungdahl pathway discovered in a serpentinizing system.</title>
        <authorList>
            <person name="Merino N."/>
            <person name="Kawai M."/>
            <person name="Boyd E.S."/>
            <person name="Colman D.R."/>
            <person name="McGlynn S.E."/>
            <person name="Nealson K.H."/>
            <person name="Kurokawa K."/>
            <person name="Hongoh Y."/>
        </authorList>
    </citation>
    <scope>NUCLEOTIDE SEQUENCE [LARGE SCALE GENOMIC DNA]</scope>
    <source>
        <strain evidence="2 3">S43</strain>
    </source>
</reference>
<feature type="transmembrane region" description="Helical" evidence="1">
    <location>
        <begin position="138"/>
        <end position="155"/>
    </location>
</feature>
<dbReference type="EMBL" id="BLSB01000040">
    <property type="protein sequence ID" value="GFP34990.1"/>
    <property type="molecule type" value="Genomic_DNA"/>
</dbReference>
<evidence type="ECO:0000313" key="2">
    <source>
        <dbReference type="EMBL" id="GFP34990.1"/>
    </source>
</evidence>
<feature type="transmembrane region" description="Helical" evidence="1">
    <location>
        <begin position="176"/>
        <end position="197"/>
    </location>
</feature>
<name>A0A6V8PSC8_9ACTN</name>
<dbReference type="AlphaFoldDB" id="A0A6V8PSC8"/>
<organism evidence="2 3">
    <name type="scientific">Candidatus Hakubella thermalkaliphila</name>
    <dbReference type="NCBI Taxonomy" id="2754717"/>
    <lineage>
        <taxon>Bacteria</taxon>
        <taxon>Bacillati</taxon>
        <taxon>Actinomycetota</taxon>
        <taxon>Actinomycetota incertae sedis</taxon>
        <taxon>Candidatus Hakubellales</taxon>
        <taxon>Candidatus Hakubellaceae</taxon>
        <taxon>Candidatus Hakubella</taxon>
    </lineage>
</organism>
<evidence type="ECO:0008006" key="4">
    <source>
        <dbReference type="Google" id="ProtNLM"/>
    </source>
</evidence>
<proteinExistence type="predicted"/>
<sequence length="198" mass="22287">MGRAILLLAFCAVGLVYWRWFLPGAITWGDWLYLTKATLADFTPTLWGSDTGLGAYRIISAPLFPILMLQRVLSQALHLDYSVIERLLWFYPFVLLSVTSPWYLARTLGYRRSGAAAVILVFSLNTYMFFIAGQLTVGMAQVLGPLVVAVFVRTVERPFARAGLLLGLAASLQMVYDVRIFYVTTLFCGLYLLYFLIT</sequence>
<accession>A0A6V8PSC8</accession>
<evidence type="ECO:0000256" key="1">
    <source>
        <dbReference type="SAM" id="Phobius"/>
    </source>
</evidence>
<dbReference type="Proteomes" id="UP000576480">
    <property type="component" value="Unassembled WGS sequence"/>
</dbReference>
<comment type="caution">
    <text evidence="2">The sequence shown here is derived from an EMBL/GenBank/DDBJ whole genome shotgun (WGS) entry which is preliminary data.</text>
</comment>
<protein>
    <recommendedName>
        <fullName evidence="4">Glycosyltransferase RgtA/B/C/D-like domain-containing protein</fullName>
    </recommendedName>
</protein>
<gene>
    <name evidence="2" type="ORF">HKBW3S43_00782</name>
</gene>
<feature type="transmembrane region" description="Helical" evidence="1">
    <location>
        <begin position="87"/>
        <end position="105"/>
    </location>
</feature>
<keyword evidence="1" id="KW-0812">Transmembrane</keyword>
<keyword evidence="1" id="KW-1133">Transmembrane helix</keyword>